<feature type="domain" description="Calcineurin-like phosphoesterase" evidence="4">
    <location>
        <begin position="93"/>
        <end position="342"/>
    </location>
</feature>
<dbReference type="GO" id="GO:0008663">
    <property type="term" value="F:2',3'-cyclic-nucleotide 2'-phosphodiesterase activity"/>
    <property type="evidence" value="ECO:0007669"/>
    <property type="project" value="UniProtKB-EC"/>
</dbReference>
<protein>
    <submittedName>
        <fullName evidence="6">2'3'-cyclic-nucleotide 2'-phosphodiesterase</fullName>
        <ecNumber evidence="6">3.1.4.16</ecNumber>
    </submittedName>
</protein>
<gene>
    <name evidence="6" type="primary">cpdB</name>
    <name evidence="6" type="ordered locus">CFU_0034</name>
</gene>
<dbReference type="Gene3D" id="3.60.21.10">
    <property type="match status" value="1"/>
</dbReference>
<dbReference type="GO" id="GO:0009166">
    <property type="term" value="P:nucleotide catabolic process"/>
    <property type="evidence" value="ECO:0007669"/>
    <property type="project" value="InterPro"/>
</dbReference>
<dbReference type="Proteomes" id="UP000008392">
    <property type="component" value="Chromosome"/>
</dbReference>
<dbReference type="Gene3D" id="3.90.780.10">
    <property type="entry name" value="5'-Nucleotidase, C-terminal domain"/>
    <property type="match status" value="1"/>
</dbReference>
<dbReference type="PANTHER" id="PTHR11575:SF6">
    <property type="entry name" value="2',3'-CYCLIC-NUCLEOTIDE 2'-PHOSPHODIESTERASE_3'-NUCLEOTIDASE"/>
    <property type="match status" value="1"/>
</dbReference>
<dbReference type="KEGG" id="cfu:CFU_0034"/>
<dbReference type="Pfam" id="PF02872">
    <property type="entry name" value="5_nucleotid_C"/>
    <property type="match status" value="1"/>
</dbReference>
<dbReference type="PROSITE" id="PS00786">
    <property type="entry name" value="5_NUCLEOTIDASE_2"/>
    <property type="match status" value="1"/>
</dbReference>
<evidence type="ECO:0000259" key="5">
    <source>
        <dbReference type="Pfam" id="PF02872"/>
    </source>
</evidence>
<reference evidence="6 7" key="2">
    <citation type="journal article" date="2006" name="J. Microbiol. Methods">
        <title>Genomic flank-sequencing of plasposon insertion sites for rapid identification of functional genes.</title>
        <authorList>
            <person name="Leveau J.H."/>
            <person name="Gerards S."/>
            <person name="Fritsche K."/>
            <person name="Zondag G."/>
            <person name="van Veen J.A."/>
        </authorList>
    </citation>
    <scope>NUCLEOTIDE SEQUENCE [LARGE SCALE GENOMIC DNA]</scope>
    <source>
        <strain evidence="6 7">Ter331</strain>
    </source>
</reference>
<dbReference type="InterPro" id="IPR006146">
    <property type="entry name" value="5'-Nucleotdase_CS"/>
</dbReference>
<reference evidence="7" key="6">
    <citation type="submission" date="2011-05" db="EMBL/GenBank/DDBJ databases">
        <title>Complete sequence of Collimonas fungivorans Ter331.</title>
        <authorList>
            <person name="Leveau J.H."/>
        </authorList>
    </citation>
    <scope>NUCLEOTIDE SEQUENCE [LARGE SCALE GENOMIC DNA]</scope>
    <source>
        <strain evidence="7">Ter331</strain>
    </source>
</reference>
<dbReference type="InterPro" id="IPR036907">
    <property type="entry name" value="5'-Nucleotdase_C_sf"/>
</dbReference>
<organism evidence="6 7">
    <name type="scientific">Collimonas fungivorans (strain Ter331)</name>
    <dbReference type="NCBI Taxonomy" id="1005048"/>
    <lineage>
        <taxon>Bacteria</taxon>
        <taxon>Pseudomonadati</taxon>
        <taxon>Pseudomonadota</taxon>
        <taxon>Betaproteobacteria</taxon>
        <taxon>Burkholderiales</taxon>
        <taxon>Oxalobacteraceae</taxon>
        <taxon>Collimonas</taxon>
    </lineage>
</organism>
<dbReference type="SUPFAM" id="SSF55816">
    <property type="entry name" value="5'-nucleotidase (syn. UDP-sugar hydrolase), C-terminal domain"/>
    <property type="match status" value="1"/>
</dbReference>
<proteinExistence type="inferred from homology"/>
<reference evidence="6 7" key="3">
    <citation type="journal article" date="2008" name="FEMS Microbiol. Ecol.">
        <title>Identification and characterization of genes underlying chitinolysis in Collimonas fungivorans Ter331.</title>
        <authorList>
            <person name="Fritsche K."/>
            <person name="de Boer W."/>
            <person name="Gerards S."/>
            <person name="van den Berg M."/>
            <person name="van Veen J.A."/>
            <person name="Leveau J.H."/>
        </authorList>
    </citation>
    <scope>NUCLEOTIDE SEQUENCE [LARGE SCALE GENOMIC DNA]</scope>
    <source>
        <strain evidence="6 7">Ter331</strain>
    </source>
</reference>
<reference evidence="6 7" key="1">
    <citation type="journal article" date="2004" name="Environ. Microbiol.">
        <title>Phylogeny-function analysis of (meta)genomic libraries: screening for expression of ribosomal RNA genes by large-insert library fluorescent in situ hybridization (LIL-FISH).</title>
        <authorList>
            <person name="Leveau J.H."/>
            <person name="Gerards S."/>
            <person name="de Boer W."/>
            <person name="van Veen J.A."/>
        </authorList>
    </citation>
    <scope>NUCLEOTIDE SEQUENCE [LARGE SCALE GENOMIC DNA]</scope>
    <source>
        <strain evidence="6 7">Ter331</strain>
    </source>
</reference>
<dbReference type="PRINTS" id="PR01607">
    <property type="entry name" value="APYRASEFAMLY"/>
</dbReference>
<dbReference type="Pfam" id="PF00149">
    <property type="entry name" value="Metallophos"/>
    <property type="match status" value="1"/>
</dbReference>
<dbReference type="EC" id="3.1.4.16" evidence="6"/>
<feature type="domain" description="5'-Nucleotidase C-terminal" evidence="5">
    <location>
        <begin position="549"/>
        <end position="652"/>
    </location>
</feature>
<evidence type="ECO:0000256" key="2">
    <source>
        <dbReference type="ARBA" id="ARBA00022729"/>
    </source>
</evidence>
<evidence type="ECO:0000259" key="4">
    <source>
        <dbReference type="Pfam" id="PF00149"/>
    </source>
</evidence>
<name>G0A7W2_COLFT</name>
<dbReference type="GO" id="GO:0046872">
    <property type="term" value="F:metal ion binding"/>
    <property type="evidence" value="ECO:0007669"/>
    <property type="project" value="InterPro"/>
</dbReference>
<dbReference type="InterPro" id="IPR004843">
    <property type="entry name" value="Calcineurin-like_PHP"/>
</dbReference>
<sequence>MHVTQCNDQEIFPKYNSRPERLKKRVTVAPASYKDKPPTILPKVLMHKKMCLTALAALAVSACGSNGSSNLGVNSPDNTIPEGTVLKLGLLETTDIHQNVLSYDYYGLKADTSLGLERTATLIKGARQENPNNLLLDDGDVIQGTLLGDYQAVAAPVTCSGTLAVHKVMNALKYDGAGMGNHEFNYGLDFLSQITNTDFGVPGVQKGSNCGAPNFPLVLSNVVGVSSGKPIFNPYALIAKQFTATKPDGGSMNVALNVGIISFVPPQIMDWDQKNLAGKVMVNGVQESALKYVPEMRSKGADLVVALSHGGLDASPYSPKMENGSLYLATTGIDALMLGHAHLIFPQAREAGAPAIDASLAALPSTLVDTSKGLVNGIPAVMAQSWGRRLGIIKMVLKYQGGKWVVQKDQTSVEARGFKYADGKTNIDADPTIAPLVATEHQATLSYATQPLGTTTDFEMSAYFSLVGDVSAIQVVNQAQIDYVKTFLASSTDPVLASYKSIPVISCSAPFKAGRNGPTDFTDVAPGASPAAPFGLQVRNPGDLYLYGNNNLQAVKIKGSDLKNWLETAAKQFAMINPASTGEQDLVPSYSTIFNYDVFYAENNAMQYQIDVTKPAGSRIVNLTYAGKAVADSDDFIVATNDYRAGGGGNVPGIDGSKTIIKSPDASQAVVSAWLKKQGKITNAANGSGQSWSFVKVATQGPVILRSAPGKLAVAQVRGLGRVTAEGALDASGFAKYAIDLSK</sequence>
<keyword evidence="3" id="KW-0547">Nucleotide-binding</keyword>
<evidence type="ECO:0000313" key="7">
    <source>
        <dbReference type="Proteomes" id="UP000008392"/>
    </source>
</evidence>
<dbReference type="STRING" id="1005048.CFU_0034"/>
<dbReference type="InterPro" id="IPR006179">
    <property type="entry name" value="5_nucleotidase/apyrase"/>
</dbReference>
<keyword evidence="7" id="KW-1185">Reference proteome</keyword>
<dbReference type="PANTHER" id="PTHR11575">
    <property type="entry name" value="5'-NUCLEOTIDASE-RELATED"/>
    <property type="match status" value="1"/>
</dbReference>
<comment type="similarity">
    <text evidence="1 3">Belongs to the 5'-nucleotidase family.</text>
</comment>
<dbReference type="InterPro" id="IPR029052">
    <property type="entry name" value="Metallo-depent_PP-like"/>
</dbReference>
<dbReference type="eggNOG" id="COG0737">
    <property type="taxonomic scope" value="Bacteria"/>
</dbReference>
<keyword evidence="2" id="KW-0732">Signal</keyword>
<accession>G0A7W2</accession>
<reference evidence="6 7" key="5">
    <citation type="journal article" date="2011" name="ISME J.">
        <title>Dual transcriptional profiling of a bacterial/fungal confrontation: Collimonas fungivorans versus Aspergillus niger.</title>
        <authorList>
            <person name="Mela F."/>
            <person name="Fritsche K."/>
            <person name="de Boer W."/>
            <person name="van Veen J.A."/>
            <person name="de Graaff L.H."/>
            <person name="van den Berg M."/>
            <person name="Leveau J.H."/>
        </authorList>
    </citation>
    <scope>NUCLEOTIDE SEQUENCE [LARGE SCALE GENOMIC DNA]</scope>
    <source>
        <strain evidence="6 7">Ter331</strain>
    </source>
</reference>
<dbReference type="SUPFAM" id="SSF56300">
    <property type="entry name" value="Metallo-dependent phosphatases"/>
    <property type="match status" value="1"/>
</dbReference>
<reference evidence="6 7" key="4">
    <citation type="journal article" date="2010" name="Environ. Microbiol.">
        <title>The bacterial genus Collimonas: mycophagy, weathering and other adaptive solutions to life in oligotrophic soil environments.</title>
        <authorList>
            <person name="Leveau J.H."/>
            <person name="Uroz S."/>
            <person name="de Boer W."/>
        </authorList>
    </citation>
    <scope>NUCLEOTIDE SEQUENCE [LARGE SCALE GENOMIC DNA]</scope>
    <source>
        <strain evidence="6 7">Ter331</strain>
    </source>
</reference>
<dbReference type="GO" id="GO:0000166">
    <property type="term" value="F:nucleotide binding"/>
    <property type="evidence" value="ECO:0007669"/>
    <property type="project" value="UniProtKB-KW"/>
</dbReference>
<keyword evidence="3 6" id="KW-0378">Hydrolase</keyword>
<evidence type="ECO:0000313" key="6">
    <source>
        <dbReference type="EMBL" id="AEK59873.1"/>
    </source>
</evidence>
<dbReference type="NCBIfam" id="NF006938">
    <property type="entry name" value="PRK09420.1"/>
    <property type="match status" value="1"/>
</dbReference>
<dbReference type="AlphaFoldDB" id="G0A7W2"/>
<evidence type="ECO:0000256" key="1">
    <source>
        <dbReference type="ARBA" id="ARBA00006654"/>
    </source>
</evidence>
<dbReference type="EMBL" id="CP002745">
    <property type="protein sequence ID" value="AEK59873.1"/>
    <property type="molecule type" value="Genomic_DNA"/>
</dbReference>
<dbReference type="GO" id="GO:0030288">
    <property type="term" value="C:outer membrane-bounded periplasmic space"/>
    <property type="evidence" value="ECO:0007669"/>
    <property type="project" value="TreeGrafter"/>
</dbReference>
<dbReference type="HOGENOM" id="CLU_005854_4_1_4"/>
<evidence type="ECO:0000256" key="3">
    <source>
        <dbReference type="RuleBase" id="RU362119"/>
    </source>
</evidence>
<dbReference type="InterPro" id="IPR008334">
    <property type="entry name" value="5'-Nucleotdase_C"/>
</dbReference>